<dbReference type="PANTHER" id="PTHR31639">
    <property type="entry name" value="F-BOX PROTEIN-LIKE"/>
    <property type="match status" value="1"/>
</dbReference>
<dbReference type="SMART" id="SM00579">
    <property type="entry name" value="FBD"/>
    <property type="match status" value="1"/>
</dbReference>
<dbReference type="SUPFAM" id="SSF52047">
    <property type="entry name" value="RNI-like"/>
    <property type="match status" value="1"/>
</dbReference>
<evidence type="ECO:0000259" key="1">
    <source>
        <dbReference type="SMART" id="SM00579"/>
    </source>
</evidence>
<dbReference type="AlphaFoldDB" id="A0A9K3II75"/>
<evidence type="ECO:0000313" key="3">
    <source>
        <dbReference type="Proteomes" id="UP000215914"/>
    </source>
</evidence>
<evidence type="ECO:0000313" key="2">
    <source>
        <dbReference type="EMBL" id="KAF5797353.1"/>
    </source>
</evidence>
<proteinExistence type="predicted"/>
<accession>A0A9K3II75</accession>
<dbReference type="Proteomes" id="UP000215914">
    <property type="component" value="Unassembled WGS sequence"/>
</dbReference>
<dbReference type="InterPro" id="IPR055411">
    <property type="entry name" value="LRR_FXL15/At3g58940/PEG3-like"/>
</dbReference>
<dbReference type="SUPFAM" id="SSF81383">
    <property type="entry name" value="F-box domain"/>
    <property type="match status" value="1"/>
</dbReference>
<reference evidence="2" key="1">
    <citation type="journal article" date="2017" name="Nature">
        <title>The sunflower genome provides insights into oil metabolism, flowering and Asterid evolution.</title>
        <authorList>
            <person name="Badouin H."/>
            <person name="Gouzy J."/>
            <person name="Grassa C.J."/>
            <person name="Murat F."/>
            <person name="Staton S.E."/>
            <person name="Cottret L."/>
            <person name="Lelandais-Briere C."/>
            <person name="Owens G.L."/>
            <person name="Carrere S."/>
            <person name="Mayjonade B."/>
            <person name="Legrand L."/>
            <person name="Gill N."/>
            <person name="Kane N.C."/>
            <person name="Bowers J.E."/>
            <person name="Hubner S."/>
            <person name="Bellec A."/>
            <person name="Berard A."/>
            <person name="Berges H."/>
            <person name="Blanchet N."/>
            <person name="Boniface M.C."/>
            <person name="Brunel D."/>
            <person name="Catrice O."/>
            <person name="Chaidir N."/>
            <person name="Claudel C."/>
            <person name="Donnadieu C."/>
            <person name="Faraut T."/>
            <person name="Fievet G."/>
            <person name="Helmstetter N."/>
            <person name="King M."/>
            <person name="Knapp S.J."/>
            <person name="Lai Z."/>
            <person name="Le Paslier M.C."/>
            <person name="Lippi Y."/>
            <person name="Lorenzon L."/>
            <person name="Mandel J.R."/>
            <person name="Marage G."/>
            <person name="Marchand G."/>
            <person name="Marquand E."/>
            <person name="Bret-Mestries E."/>
            <person name="Morien E."/>
            <person name="Nambeesan S."/>
            <person name="Nguyen T."/>
            <person name="Pegot-Espagnet P."/>
            <person name="Pouilly N."/>
            <person name="Raftis F."/>
            <person name="Sallet E."/>
            <person name="Schiex T."/>
            <person name="Thomas J."/>
            <person name="Vandecasteele C."/>
            <person name="Vares D."/>
            <person name="Vear F."/>
            <person name="Vautrin S."/>
            <person name="Crespi M."/>
            <person name="Mangin B."/>
            <person name="Burke J.M."/>
            <person name="Salse J."/>
            <person name="Munos S."/>
            <person name="Vincourt P."/>
            <person name="Rieseberg L.H."/>
            <person name="Langlade N.B."/>
        </authorList>
    </citation>
    <scope>NUCLEOTIDE SEQUENCE</scope>
    <source>
        <tissue evidence="2">Leaves</tissue>
    </source>
</reference>
<dbReference type="InterPro" id="IPR006566">
    <property type="entry name" value="FBD"/>
</dbReference>
<keyword evidence="3" id="KW-1185">Reference proteome</keyword>
<dbReference type="Gramene" id="mRNA:HanXRQr2_Chr07g0279641">
    <property type="protein sequence ID" value="mRNA:HanXRQr2_Chr07g0279641"/>
    <property type="gene ID" value="HanXRQr2_Chr07g0279641"/>
</dbReference>
<dbReference type="InterPro" id="IPR001810">
    <property type="entry name" value="F-box_dom"/>
</dbReference>
<dbReference type="OrthoDB" id="695856at2759"/>
<gene>
    <name evidence="2" type="ORF">HanXRQr2_Chr07g0279641</name>
</gene>
<dbReference type="PANTHER" id="PTHR31639:SF315">
    <property type="entry name" value="LEUCINE-RICH REPEAT DOMAIN SUPERFAMILY, F-BOX-LIKE DOMAIN SUPERFAMILY"/>
    <property type="match status" value="1"/>
</dbReference>
<protein>
    <submittedName>
        <fullName evidence="2">FBD domain, leucine-rich repeat domain superfamily, F-box-like domain superfamily</fullName>
    </submittedName>
</protein>
<comment type="caution">
    <text evidence="2">The sequence shown here is derived from an EMBL/GenBank/DDBJ whole genome shotgun (WGS) entry which is preliminary data.</text>
</comment>
<reference evidence="2" key="2">
    <citation type="submission" date="2020-06" db="EMBL/GenBank/DDBJ databases">
        <title>Helianthus annuus Genome sequencing and assembly Release 2.</title>
        <authorList>
            <person name="Gouzy J."/>
            <person name="Langlade N."/>
            <person name="Munos S."/>
        </authorList>
    </citation>
    <scope>NUCLEOTIDE SEQUENCE</scope>
    <source>
        <tissue evidence="2">Leaves</tissue>
    </source>
</reference>
<dbReference type="Pfam" id="PF24758">
    <property type="entry name" value="LRR_At5g56370"/>
    <property type="match status" value="1"/>
</dbReference>
<dbReference type="Gene3D" id="3.80.10.10">
    <property type="entry name" value="Ribonuclease Inhibitor"/>
    <property type="match status" value="1"/>
</dbReference>
<name>A0A9K3II75_HELAN</name>
<dbReference type="EMBL" id="MNCJ02000322">
    <property type="protein sequence ID" value="KAF5797353.1"/>
    <property type="molecule type" value="Genomic_DNA"/>
</dbReference>
<feature type="domain" description="FBD" evidence="1">
    <location>
        <begin position="310"/>
        <end position="382"/>
    </location>
</feature>
<sequence>MDRISKLPIGIIETILCLLPIQEAARTSILSKEWRYRWTKIPKLVFIQDRPHAWTDESALAALERYRDRPSERRKLFYAIYQVLLIHEGPIHEFTLDMEVDGSCVEIDHFLHHLSKKNTLKILKLDLDAGAFEGHRLPICLFSLHQLTSLYLHGCVLYEKHSFKEFGCLTTLHVENVCTPVKTLLRLLSSCPLLKSLTLDVERSLVTNNGDTTFVDLFKCLPVIEYLYFKFFTIECFVPERLPKELPTALAHLKYLCLDNVCFIHKYGLPFLALLIRSSPNLEKLELVMYFEDFLGEDEIGSFTLDDYSDIMLEHLIEFEVQQFMDAEHELDFVKLILAKSPALKKVSIFACFKLDEGEDEEILKRLYLSPRASPAVKIMLE</sequence>
<dbReference type="InterPro" id="IPR036047">
    <property type="entry name" value="F-box-like_dom_sf"/>
</dbReference>
<dbReference type="Pfam" id="PF00646">
    <property type="entry name" value="F-box"/>
    <property type="match status" value="1"/>
</dbReference>
<dbReference type="InterPro" id="IPR032675">
    <property type="entry name" value="LRR_dom_sf"/>
</dbReference>
<dbReference type="Pfam" id="PF08387">
    <property type="entry name" value="FBD"/>
    <property type="match status" value="1"/>
</dbReference>
<organism evidence="2 3">
    <name type="scientific">Helianthus annuus</name>
    <name type="common">Common sunflower</name>
    <dbReference type="NCBI Taxonomy" id="4232"/>
    <lineage>
        <taxon>Eukaryota</taxon>
        <taxon>Viridiplantae</taxon>
        <taxon>Streptophyta</taxon>
        <taxon>Embryophyta</taxon>
        <taxon>Tracheophyta</taxon>
        <taxon>Spermatophyta</taxon>
        <taxon>Magnoliopsida</taxon>
        <taxon>eudicotyledons</taxon>
        <taxon>Gunneridae</taxon>
        <taxon>Pentapetalae</taxon>
        <taxon>asterids</taxon>
        <taxon>campanulids</taxon>
        <taxon>Asterales</taxon>
        <taxon>Asteraceae</taxon>
        <taxon>Asteroideae</taxon>
        <taxon>Heliantheae alliance</taxon>
        <taxon>Heliantheae</taxon>
        <taxon>Helianthus</taxon>
    </lineage>
</organism>